<keyword evidence="11" id="KW-0479">Metal-binding</keyword>
<dbReference type="InterPro" id="IPR018944">
    <property type="entry name" value="DNA_pol_lambd_fingers_domain"/>
</dbReference>
<keyword evidence="14" id="KW-0832">Ubl conjugation</keyword>
<dbReference type="PROSITE" id="PS00522">
    <property type="entry name" value="DNA_POLYMERASE_X"/>
    <property type="match status" value="1"/>
</dbReference>
<comment type="function">
    <text evidence="23">Repair polymerase that plays a key role in base-excision repair. During this process, the damaged base is excised by specific DNA glycosylases, the DNA backbone is nicked at the abasic site by an apurinic/apyrimidic (AP) endonuclease, and POLB removes 5'-deoxyribose-phosphate from the preincised AP site acting as a 5'-deoxyribose-phosphate lyase (5'-dRP lyase); through its DNA polymerase activity, it adds one nucleotide to the 3' end of the arising single-nucleotide gap. Conducts 'gap-filling' DNA synthesis in a stepwise distributive fashion rather than in a processive fashion as for other DNA polymerases. It is also able to cleave sugar-phosphate bonds 3' to an intact AP site, acting as an AP lyase.</text>
</comment>
<dbReference type="FunFam" id="3.30.210.10:FF:000002">
    <property type="entry name" value="DNA polymerase"/>
    <property type="match status" value="1"/>
</dbReference>
<comment type="function">
    <text evidence="26">DNA polymerase that functions in several pathways of DNA repair. Involved in base excision repair (BER) responsible for repair of lesions that give rise to abasic (AP) sites in DNA. Also contributes to DNA double-strand break repair by non-homologous end joining and homologous recombination. Has both template-dependent and template-independent (terminal transferase) DNA polymerase activities. Has also a 5'-deoxyribose-5-phosphate lyase (dRP lyase) activity.</text>
</comment>
<evidence type="ECO:0000313" key="34">
    <source>
        <dbReference type="EMBL" id="JAS36450.1"/>
    </source>
</evidence>
<dbReference type="EC" id="2.7.7.7" evidence="26"/>
<dbReference type="FunFam" id="1.10.150.110:FF:000002">
    <property type="entry name" value="DNA polymerase beta"/>
    <property type="match status" value="1"/>
</dbReference>
<keyword evidence="27" id="KW-0472">Membrane</keyword>
<dbReference type="InterPro" id="IPR043519">
    <property type="entry name" value="NT_sf"/>
</dbReference>
<dbReference type="Gene3D" id="3.30.460.10">
    <property type="entry name" value="Beta Polymerase, domain 2"/>
    <property type="match status" value="1"/>
</dbReference>
<dbReference type="Pfam" id="PF14716">
    <property type="entry name" value="HHH_8"/>
    <property type="match status" value="1"/>
</dbReference>
<evidence type="ECO:0000256" key="5">
    <source>
        <dbReference type="ARBA" id="ARBA00022481"/>
    </source>
</evidence>
<comment type="subcellular location">
    <subcellularLocation>
        <location evidence="3">Cytoplasm</location>
    </subcellularLocation>
    <subcellularLocation>
        <location evidence="2 26">Nucleus</location>
    </subcellularLocation>
</comment>
<evidence type="ECO:0000256" key="10">
    <source>
        <dbReference type="ARBA" id="ARBA00022705"/>
    </source>
</evidence>
<evidence type="ECO:0000256" key="11">
    <source>
        <dbReference type="ARBA" id="ARBA00022723"/>
    </source>
</evidence>
<dbReference type="Gene3D" id="1.10.150.20">
    <property type="entry name" value="5' to 3' exonuclease, C-terminal subdomain"/>
    <property type="match status" value="1"/>
</dbReference>
<dbReference type="PANTHER" id="PTHR11276:SF42">
    <property type="entry name" value="DNA POLYMERASE BETA"/>
    <property type="match status" value="1"/>
</dbReference>
<evidence type="ECO:0000256" key="18">
    <source>
        <dbReference type="ARBA" id="ARBA00023204"/>
    </source>
</evidence>
<dbReference type="SUPFAM" id="SSF81301">
    <property type="entry name" value="Nucleotidyltransferase"/>
    <property type="match status" value="1"/>
</dbReference>
<keyword evidence="7" id="KW-0237">DNA synthesis</keyword>
<dbReference type="InterPro" id="IPR002008">
    <property type="entry name" value="DNA_pol_X_beta-like"/>
</dbReference>
<evidence type="ECO:0000256" key="25">
    <source>
        <dbReference type="PIRSR" id="PIRSR622312-50"/>
    </source>
</evidence>
<dbReference type="SUPFAM" id="SSF81585">
    <property type="entry name" value="PsbU/PolX domain-like"/>
    <property type="match status" value="1"/>
</dbReference>
<comment type="catalytic activity">
    <reaction evidence="21">
        <text>2'-deoxyribonucleotide-(2'-deoxyribose 5'-phosphate)-2'-deoxyribonucleotide-DNA = a 3'-end 2'-deoxyribonucleotide-(2,3-dehydro-2,3-deoxyribose 5'-phosphate)-DNA + a 5'-end 5'-phospho-2'-deoxyribonucleoside-DNA + H(+)</text>
        <dbReference type="Rhea" id="RHEA:66592"/>
        <dbReference type="Rhea" id="RHEA-COMP:13180"/>
        <dbReference type="Rhea" id="RHEA-COMP:16897"/>
        <dbReference type="Rhea" id="RHEA-COMP:17067"/>
        <dbReference type="ChEBI" id="CHEBI:15378"/>
        <dbReference type="ChEBI" id="CHEBI:136412"/>
        <dbReference type="ChEBI" id="CHEBI:157695"/>
        <dbReference type="ChEBI" id="CHEBI:167181"/>
        <dbReference type="EC" id="4.2.99.18"/>
    </reaction>
</comment>
<evidence type="ECO:0000313" key="33">
    <source>
        <dbReference type="EMBL" id="JAS32010.1"/>
    </source>
</evidence>
<keyword evidence="9 26" id="KW-0548">Nucleotidyltransferase</keyword>
<dbReference type="GO" id="GO:0006303">
    <property type="term" value="P:double-strand break repair via nonhomologous end joining"/>
    <property type="evidence" value="ECO:0007669"/>
    <property type="project" value="TreeGrafter"/>
</dbReference>
<dbReference type="GO" id="GO:0140078">
    <property type="term" value="F:class I DNA-(apurinic or apyrimidinic site) endonuclease activity"/>
    <property type="evidence" value="ECO:0007669"/>
    <property type="project" value="UniProtKB-EC"/>
</dbReference>
<dbReference type="InterPro" id="IPR027421">
    <property type="entry name" value="DNA_pol_lamdba_lyase_dom_sf"/>
</dbReference>
<evidence type="ECO:0000256" key="26">
    <source>
        <dbReference type="RuleBase" id="RU366014"/>
    </source>
</evidence>
<dbReference type="EMBL" id="GEDC01023392">
    <property type="protein sequence ID" value="JAS13906.1"/>
    <property type="molecule type" value="Transcribed_RNA"/>
</dbReference>
<organism evidence="32">
    <name type="scientific">Clastoptera arizonana</name>
    <name type="common">Arizona spittle bug</name>
    <dbReference type="NCBI Taxonomy" id="38151"/>
    <lineage>
        <taxon>Eukaryota</taxon>
        <taxon>Metazoa</taxon>
        <taxon>Ecdysozoa</taxon>
        <taxon>Arthropoda</taxon>
        <taxon>Hexapoda</taxon>
        <taxon>Insecta</taxon>
        <taxon>Pterygota</taxon>
        <taxon>Neoptera</taxon>
        <taxon>Paraneoptera</taxon>
        <taxon>Hemiptera</taxon>
        <taxon>Auchenorrhyncha</taxon>
        <taxon>Cercopoidea</taxon>
        <taxon>Clastopteridae</taxon>
        <taxon>Clastoptera</taxon>
    </lineage>
</organism>
<dbReference type="Gene3D" id="3.30.210.10">
    <property type="entry name" value="DNA polymerase, thumb domain"/>
    <property type="match status" value="1"/>
</dbReference>
<dbReference type="Pfam" id="PF14791">
    <property type="entry name" value="DNA_pol_B_thumb"/>
    <property type="match status" value="1"/>
</dbReference>
<keyword evidence="19" id="KW-0456">Lyase</keyword>
<dbReference type="PANTHER" id="PTHR11276">
    <property type="entry name" value="DNA POLYMERASE TYPE-X FAMILY MEMBER"/>
    <property type="match status" value="1"/>
</dbReference>
<dbReference type="InterPro" id="IPR028207">
    <property type="entry name" value="DNA_pol_B_palm_palm"/>
</dbReference>
<comment type="cofactor">
    <cofactor evidence="1">
        <name>Mg(2+)</name>
        <dbReference type="ChEBI" id="CHEBI:18420"/>
    </cofactor>
</comment>
<dbReference type="PRINTS" id="PR00869">
    <property type="entry name" value="DNAPOLX"/>
</dbReference>
<evidence type="ECO:0000256" key="3">
    <source>
        <dbReference type="ARBA" id="ARBA00004496"/>
    </source>
</evidence>
<dbReference type="GO" id="GO:0005634">
    <property type="term" value="C:nucleus"/>
    <property type="evidence" value="ECO:0007669"/>
    <property type="project" value="UniProtKB-SubCell"/>
</dbReference>
<evidence type="ECO:0000256" key="8">
    <source>
        <dbReference type="ARBA" id="ARBA00022679"/>
    </source>
</evidence>
<dbReference type="GO" id="GO:0003887">
    <property type="term" value="F:DNA-directed DNA polymerase activity"/>
    <property type="evidence" value="ECO:0007669"/>
    <property type="project" value="UniProtKB-UniRule"/>
</dbReference>
<dbReference type="AlphaFoldDB" id="A0A1B6E0Y5"/>
<keyword evidence="17" id="KW-0238">DNA-binding</keyword>
<dbReference type="SMART" id="SM00483">
    <property type="entry name" value="POLXc"/>
    <property type="match status" value="1"/>
</dbReference>
<evidence type="ECO:0000256" key="19">
    <source>
        <dbReference type="ARBA" id="ARBA00023239"/>
    </source>
</evidence>
<protein>
    <recommendedName>
        <fullName evidence="26">DNA polymerase</fullName>
        <ecNumber evidence="26">2.7.7.7</ecNumber>
    </recommendedName>
</protein>
<keyword evidence="16" id="KW-0915">Sodium</keyword>
<name>A0A1B6E0Y5_9HEMI</name>
<dbReference type="GO" id="GO:0005737">
    <property type="term" value="C:cytoplasm"/>
    <property type="evidence" value="ECO:0007669"/>
    <property type="project" value="UniProtKB-SubCell"/>
</dbReference>
<evidence type="ECO:0000256" key="17">
    <source>
        <dbReference type="ARBA" id="ARBA00023125"/>
    </source>
</evidence>
<evidence type="ECO:0000256" key="13">
    <source>
        <dbReference type="ARBA" id="ARBA00022842"/>
    </source>
</evidence>
<keyword evidence="5" id="KW-0488">Methylation</keyword>
<dbReference type="PRINTS" id="PR00870">
    <property type="entry name" value="DNAPOLXBETA"/>
</dbReference>
<evidence type="ECO:0000256" key="14">
    <source>
        <dbReference type="ARBA" id="ARBA00022843"/>
    </source>
</evidence>
<dbReference type="FunFam" id="1.10.150.20:FF:000026">
    <property type="entry name" value="DNA polymerase beta"/>
    <property type="match status" value="1"/>
</dbReference>
<evidence type="ECO:0000256" key="1">
    <source>
        <dbReference type="ARBA" id="ARBA00001946"/>
    </source>
</evidence>
<dbReference type="Pfam" id="PF14792">
    <property type="entry name" value="DNA_pol_B_palm"/>
    <property type="match status" value="1"/>
</dbReference>
<dbReference type="Gene3D" id="1.10.150.110">
    <property type="entry name" value="DNA polymerase beta, N-terminal domain-like"/>
    <property type="match status" value="1"/>
</dbReference>
<dbReference type="InterPro" id="IPR022312">
    <property type="entry name" value="DNA_pol_X"/>
</dbReference>
<dbReference type="GO" id="GO:0006284">
    <property type="term" value="P:base-excision repair"/>
    <property type="evidence" value="ECO:0007669"/>
    <property type="project" value="TreeGrafter"/>
</dbReference>
<evidence type="ECO:0000256" key="2">
    <source>
        <dbReference type="ARBA" id="ARBA00004123"/>
    </source>
</evidence>
<keyword evidence="27" id="KW-1133">Transmembrane helix</keyword>
<keyword evidence="27" id="KW-0812">Transmembrane</keyword>
<evidence type="ECO:0000256" key="22">
    <source>
        <dbReference type="ARBA" id="ARBA00044678"/>
    </source>
</evidence>
<dbReference type="InterPro" id="IPR010996">
    <property type="entry name" value="HHH_MUS81"/>
</dbReference>
<dbReference type="EMBL" id="GEDC01005727">
    <property type="protein sequence ID" value="JAS31571.1"/>
    <property type="molecule type" value="Transcribed_RNA"/>
</dbReference>
<feature type="domain" description="Helix-hairpin-helix DNA-binding motif class 1" evidence="28">
    <location>
        <begin position="166"/>
        <end position="185"/>
    </location>
</feature>
<dbReference type="Pfam" id="PF10391">
    <property type="entry name" value="DNA_pol_lambd_f"/>
    <property type="match status" value="1"/>
</dbReference>
<feature type="domain" description="DNA-directed DNA polymerase X" evidence="29">
    <location>
        <begin position="77"/>
        <end position="401"/>
    </location>
</feature>
<keyword evidence="13" id="KW-0460">Magnesium</keyword>
<keyword evidence="20 26" id="KW-0539">Nucleus</keyword>
<evidence type="ECO:0000256" key="6">
    <source>
        <dbReference type="ARBA" id="ARBA00022490"/>
    </source>
</evidence>
<keyword evidence="18 26" id="KW-0234">DNA repair</keyword>
<evidence type="ECO:0000256" key="16">
    <source>
        <dbReference type="ARBA" id="ARBA00023053"/>
    </source>
</evidence>
<feature type="non-terminal residue" evidence="32">
    <location>
        <position position="1"/>
    </location>
</feature>
<proteinExistence type="inferred from homology"/>
<dbReference type="InterPro" id="IPR002054">
    <property type="entry name" value="DNA-dir_DNA_pol_X"/>
</dbReference>
<evidence type="ECO:0000256" key="7">
    <source>
        <dbReference type="ARBA" id="ARBA00022634"/>
    </source>
</evidence>
<dbReference type="InterPro" id="IPR029398">
    <property type="entry name" value="PolB_thumb"/>
</dbReference>
<dbReference type="EMBL" id="GEDC01000848">
    <property type="protein sequence ID" value="JAS36450.1"/>
    <property type="molecule type" value="Transcribed_RNA"/>
</dbReference>
<comment type="similarity">
    <text evidence="4 26">Belongs to the DNA polymerase type-X family.</text>
</comment>
<comment type="catalytic activity">
    <reaction evidence="22">
        <text>a 5'-end 2'-deoxyribose-2'-deoxyribonucleotide-DNA = (2E,4S)-4-hydroxypenten-2-al-5-phosphate + a 5'-end 5'-phospho-2'-deoxyribonucleoside-DNA + H(+)</text>
        <dbReference type="Rhea" id="RHEA:76255"/>
        <dbReference type="Rhea" id="RHEA-COMP:13180"/>
        <dbReference type="Rhea" id="RHEA-COMP:18657"/>
        <dbReference type="ChEBI" id="CHEBI:15378"/>
        <dbReference type="ChEBI" id="CHEBI:136412"/>
        <dbReference type="ChEBI" id="CHEBI:195194"/>
        <dbReference type="ChEBI" id="CHEBI:195195"/>
    </reaction>
</comment>
<evidence type="ECO:0000313" key="31">
    <source>
        <dbReference type="EMBL" id="JAS23546.1"/>
    </source>
</evidence>
<dbReference type="InterPro" id="IPR003583">
    <property type="entry name" value="Hlx-hairpin-Hlx_DNA-bd_motif"/>
</dbReference>
<evidence type="ECO:0000256" key="4">
    <source>
        <dbReference type="ARBA" id="ARBA00008323"/>
    </source>
</evidence>
<evidence type="ECO:0000256" key="20">
    <source>
        <dbReference type="ARBA" id="ARBA00023242"/>
    </source>
</evidence>
<dbReference type="EMBL" id="GEDC01005288">
    <property type="protein sequence ID" value="JAS32010.1"/>
    <property type="molecule type" value="Transcribed_RNA"/>
</dbReference>
<dbReference type="GO" id="GO:0046872">
    <property type="term" value="F:metal ion binding"/>
    <property type="evidence" value="ECO:0007669"/>
    <property type="project" value="UniProtKB-UniRule"/>
</dbReference>
<feature type="active site" description="Nucleophile; Schiff-base intermediate with DNA; for 5'-dRP lyase activity" evidence="25">
    <location>
        <position position="140"/>
    </location>
</feature>
<evidence type="ECO:0000256" key="15">
    <source>
        <dbReference type="ARBA" id="ARBA00022932"/>
    </source>
</evidence>
<keyword evidence="15 26" id="KW-0239">DNA-directed DNA polymerase</keyword>
<dbReference type="InterPro" id="IPR037160">
    <property type="entry name" value="DNA_Pol_thumb_sf"/>
</dbReference>
<evidence type="ECO:0000256" key="9">
    <source>
        <dbReference type="ARBA" id="ARBA00022695"/>
    </source>
</evidence>
<keyword evidence="12 26" id="KW-0227">DNA damage</keyword>
<evidence type="ECO:0000313" key="32">
    <source>
        <dbReference type="EMBL" id="JAS31571.1"/>
    </source>
</evidence>
<evidence type="ECO:0000256" key="21">
    <source>
        <dbReference type="ARBA" id="ARBA00044632"/>
    </source>
</evidence>
<comment type="catalytic activity">
    <reaction evidence="24 26">
        <text>DNA(n) + a 2'-deoxyribonucleoside 5'-triphosphate = DNA(n+1) + diphosphate</text>
        <dbReference type="Rhea" id="RHEA:22508"/>
        <dbReference type="Rhea" id="RHEA-COMP:17339"/>
        <dbReference type="Rhea" id="RHEA-COMP:17340"/>
        <dbReference type="ChEBI" id="CHEBI:33019"/>
        <dbReference type="ChEBI" id="CHEBI:61560"/>
        <dbReference type="ChEBI" id="CHEBI:173112"/>
        <dbReference type="EC" id="2.7.7.7"/>
    </reaction>
</comment>
<dbReference type="InterPro" id="IPR019843">
    <property type="entry name" value="DNA_pol-X_BS"/>
</dbReference>
<dbReference type="SUPFAM" id="SSF47802">
    <property type="entry name" value="DNA polymerase beta, N-terminal domain-like"/>
    <property type="match status" value="1"/>
</dbReference>
<dbReference type="GO" id="GO:0003677">
    <property type="term" value="F:DNA binding"/>
    <property type="evidence" value="ECO:0007669"/>
    <property type="project" value="UniProtKB-UniRule"/>
</dbReference>
<evidence type="ECO:0000256" key="23">
    <source>
        <dbReference type="ARBA" id="ARBA00045548"/>
    </source>
</evidence>
<evidence type="ECO:0000256" key="24">
    <source>
        <dbReference type="ARBA" id="ARBA00049244"/>
    </source>
</evidence>
<keyword evidence="10" id="KW-0235">DNA replication</keyword>
<evidence type="ECO:0000259" key="28">
    <source>
        <dbReference type="SMART" id="SM00278"/>
    </source>
</evidence>
<dbReference type="EMBL" id="GEDC01013752">
    <property type="protein sequence ID" value="JAS23546.1"/>
    <property type="molecule type" value="Transcribed_RNA"/>
</dbReference>
<sequence>TLNPYLHKNKLMFVLFFYLNYLFNCSDNDTKMKKKFEITQSQIHLLSMFLLFFLYLQFLNPCCAGKMSKRKAPSKDNNNNSDICEFLTELSNYEKNVNRNIYKSNAYRKAASVLSKHPDKIQSGKEARKLEGIGEKISEKIDEFLSTGKLRKLEKIKEEGTFSTVNELTRVSGIGPAKAKALVDDGILTIEDLKNHTDKLNHHQIIGLKYLEDFEKRIPREEIEKIENAINKTISDLDSEYLTTICGSYRRGLPDSGDVDVLLTHPSYTSNDTGKNGKKKASTILNTVIKLLQDTHLITETISLGDVKFMGACKIEEVTRRLDIRLVPFDQYYCAILYFTGSDIFNKEMRAHALQQGFTLNEYAIRPLGSTGMPGEELPVTSERDIFEIIDYPYKKPTERSL</sequence>
<evidence type="ECO:0000256" key="27">
    <source>
        <dbReference type="SAM" id="Phobius"/>
    </source>
</evidence>
<evidence type="ECO:0000313" key="30">
    <source>
        <dbReference type="EMBL" id="JAS13906.1"/>
    </source>
</evidence>
<accession>A0A1B6E0Y5</accession>
<gene>
    <name evidence="30" type="ORF">g.28558</name>
    <name evidence="31" type="ORF">g.28567</name>
    <name evidence="32" type="ORF">g.28569</name>
    <name evidence="34" type="ORF">g.28577</name>
    <name evidence="33" type="ORF">g.28579</name>
</gene>
<reference evidence="32" key="1">
    <citation type="submission" date="2015-12" db="EMBL/GenBank/DDBJ databases">
        <title>De novo transcriptome assembly of four potential Pierce s Disease insect vectors from Arizona vineyards.</title>
        <authorList>
            <person name="Tassone E.E."/>
        </authorList>
    </citation>
    <scope>NUCLEOTIDE SEQUENCE</scope>
</reference>
<feature type="domain" description="Helix-hairpin-helix DNA-binding motif class 1" evidence="28">
    <location>
        <begin position="125"/>
        <end position="144"/>
    </location>
</feature>
<keyword evidence="8 26" id="KW-0808">Transferase</keyword>
<feature type="transmembrane region" description="Helical" evidence="27">
    <location>
        <begin position="43"/>
        <end position="60"/>
    </location>
</feature>
<evidence type="ECO:0000259" key="29">
    <source>
        <dbReference type="SMART" id="SM00483"/>
    </source>
</evidence>
<evidence type="ECO:0000256" key="12">
    <source>
        <dbReference type="ARBA" id="ARBA00022763"/>
    </source>
</evidence>
<dbReference type="CDD" id="cd00141">
    <property type="entry name" value="NT_POLXc"/>
    <property type="match status" value="1"/>
</dbReference>
<dbReference type="SMART" id="SM00278">
    <property type="entry name" value="HhH1"/>
    <property type="match status" value="2"/>
</dbReference>
<keyword evidence="6" id="KW-0963">Cytoplasm</keyword>